<evidence type="ECO:0000256" key="1">
    <source>
        <dbReference type="SAM" id="Phobius"/>
    </source>
</evidence>
<feature type="non-terminal residue" evidence="2">
    <location>
        <position position="61"/>
    </location>
</feature>
<dbReference type="AlphaFoldDB" id="A0A2C6ZYP0"/>
<protein>
    <submittedName>
        <fullName evidence="2">Uncharacterized protein</fullName>
    </submittedName>
</protein>
<comment type="caution">
    <text evidence="2">The sequence shown here is derived from an EMBL/GenBank/DDBJ whole genome shotgun (WGS) entry which is preliminary data.</text>
</comment>
<evidence type="ECO:0000313" key="3">
    <source>
        <dbReference type="Proteomes" id="UP000223527"/>
    </source>
</evidence>
<dbReference type="EMBL" id="PDNU01000085">
    <property type="protein sequence ID" value="PHK92928.1"/>
    <property type="molecule type" value="Genomic_DNA"/>
</dbReference>
<keyword evidence="1" id="KW-1133">Transmembrane helix</keyword>
<evidence type="ECO:0000313" key="2">
    <source>
        <dbReference type="EMBL" id="PHK92928.1"/>
    </source>
</evidence>
<organism evidence="2 3">
    <name type="scientific">Teichococcus rhizosphaerae</name>
    <dbReference type="NCBI Taxonomy" id="1335062"/>
    <lineage>
        <taxon>Bacteria</taxon>
        <taxon>Pseudomonadati</taxon>
        <taxon>Pseudomonadota</taxon>
        <taxon>Alphaproteobacteria</taxon>
        <taxon>Acetobacterales</taxon>
        <taxon>Roseomonadaceae</taxon>
        <taxon>Roseomonas</taxon>
    </lineage>
</organism>
<dbReference type="RefSeq" id="WP_141563281.1">
    <property type="nucleotide sequence ID" value="NZ_PDNU01000085.1"/>
</dbReference>
<proteinExistence type="predicted"/>
<name>A0A2C6ZYP0_9PROT</name>
<accession>A0A2C6ZYP0</accession>
<dbReference type="OrthoDB" id="9966276at2"/>
<keyword evidence="1" id="KW-0812">Transmembrane</keyword>
<dbReference type="Proteomes" id="UP000223527">
    <property type="component" value="Unassembled WGS sequence"/>
</dbReference>
<keyword evidence="3" id="KW-1185">Reference proteome</keyword>
<gene>
    <name evidence="2" type="ORF">CR162_21335</name>
</gene>
<feature type="transmembrane region" description="Helical" evidence="1">
    <location>
        <begin position="36"/>
        <end position="55"/>
    </location>
</feature>
<reference evidence="2 3" key="1">
    <citation type="submission" date="2017-10" db="EMBL/GenBank/DDBJ databases">
        <authorList>
            <person name="Banno H."/>
            <person name="Chua N.-H."/>
        </authorList>
    </citation>
    <scope>NUCLEOTIDE SEQUENCE [LARGE SCALE GENOMIC DNA]</scope>
    <source>
        <strain evidence="2 3">YW11</strain>
    </source>
</reference>
<keyword evidence="1" id="KW-0472">Membrane</keyword>
<sequence>MSLATYTLKMAAVTAPTAALVVFGGEPMPAGWLDGVVMPGATIGHAAVVVGFWVIGSATTA</sequence>